<gene>
    <name evidence="1" type="ORF">SDC9_44723</name>
</gene>
<dbReference type="EMBL" id="VSSQ01000613">
    <property type="protein sequence ID" value="MPL98517.1"/>
    <property type="molecule type" value="Genomic_DNA"/>
</dbReference>
<dbReference type="AlphaFoldDB" id="A0A644W4K9"/>
<proteinExistence type="predicted"/>
<sequence>MKKKIRRCIPGALPVLAVLLLAACWGGGTAAYGAVPALNIPRMIQECPHFSDHPGSNGVIWLKDSEYSLGADGSMTRKTTLVVLARRGIDDRWTRWSIPVPEGGAAEVLSASLYDPGSGRILSPVLPRKGEVNGIAFTEVLFPDIQDEFIIVLSMREVFPKRFAVEDLLWVNETLPLWEQKVTVNVPAGMELYVASEGAGEPRREKAAGGEKLLWSMVNSSAWSGRTLKSDDRAFLSFSTRKGTEALARYLGALEGILVPQPPAAVQSILGQANRLKAGEELIGWMNRAPGFSQGFPPSFVRPEIPGEGPWTGWEKVLLLHRWIRKTGWESRLHWLAAHPFDSSSPAPEAAVVRPVVELNVSGISPFYCDLGQGSSPNETPPSLWGKHLTTPSGSGLQARTVSGSTAAEHRLSVEWVIDLDANGVASGTADVFVRNGWVAFFFPGGTPTEDAVGRLAAELFPGMRFSGGGASFAPIKYGWKISLPAEPRQSIVNGGAMLVPFPGATPSWLGELGRSSGEYRMRFPFVVEQSFVLKLPPKSDVVMMPSVVNRALDRVKYEESVYHNKRRNTLTAGTKIVLSTDAISDSVGRSLAESVQRWMAYASRTLPLRVK</sequence>
<name>A0A644W4K9_9ZZZZ</name>
<reference evidence="1" key="1">
    <citation type="submission" date="2019-08" db="EMBL/GenBank/DDBJ databases">
        <authorList>
            <person name="Kucharzyk K."/>
            <person name="Murdoch R.W."/>
            <person name="Higgins S."/>
            <person name="Loffler F."/>
        </authorList>
    </citation>
    <scope>NUCLEOTIDE SEQUENCE</scope>
</reference>
<protein>
    <submittedName>
        <fullName evidence="1">Uncharacterized protein</fullName>
    </submittedName>
</protein>
<evidence type="ECO:0000313" key="1">
    <source>
        <dbReference type="EMBL" id="MPL98517.1"/>
    </source>
</evidence>
<accession>A0A644W4K9</accession>
<organism evidence="1">
    <name type="scientific">bioreactor metagenome</name>
    <dbReference type="NCBI Taxonomy" id="1076179"/>
    <lineage>
        <taxon>unclassified sequences</taxon>
        <taxon>metagenomes</taxon>
        <taxon>ecological metagenomes</taxon>
    </lineage>
</organism>
<comment type="caution">
    <text evidence="1">The sequence shown here is derived from an EMBL/GenBank/DDBJ whole genome shotgun (WGS) entry which is preliminary data.</text>
</comment>
<dbReference type="Gene3D" id="2.60.40.3140">
    <property type="match status" value="1"/>
</dbReference>
<dbReference type="PROSITE" id="PS51257">
    <property type="entry name" value="PROKAR_LIPOPROTEIN"/>
    <property type="match status" value="1"/>
</dbReference>